<reference evidence="3" key="1">
    <citation type="journal article" date="2013" name="Proc. Natl. Acad. Sci. U.S.A.">
        <title>Improving the coverage of the cyanobacterial phylum using diversity-driven genome sequencing.</title>
        <authorList>
            <person name="Shih P.M."/>
            <person name="Wu D."/>
            <person name="Latifi A."/>
            <person name="Axen S.D."/>
            <person name="Fewer D.P."/>
            <person name="Talla E."/>
            <person name="Calteau A."/>
            <person name="Cai F."/>
            <person name="Tandeau de Marsac N."/>
            <person name="Rippka R."/>
            <person name="Herdman M."/>
            <person name="Sivonen K."/>
            <person name="Coursin T."/>
            <person name="Laurent T."/>
            <person name="Goodwin L."/>
            <person name="Nolan M."/>
            <person name="Davenport K.W."/>
            <person name="Han C.S."/>
            <person name="Rubin E.M."/>
            <person name="Eisen J.A."/>
            <person name="Woyke T."/>
            <person name="Gugger M."/>
            <person name="Kerfeld C.A."/>
        </authorList>
    </citation>
    <scope>NUCLEOTIDE SEQUENCE [LARGE SCALE GENOMIC DNA]</scope>
    <source>
        <strain evidence="3">ATCC 29140 / PCC 7202</strain>
    </source>
</reference>
<dbReference type="EMBL" id="CP003940">
    <property type="protein sequence ID" value="AFZ47323.1"/>
    <property type="molecule type" value="Genomic_DNA"/>
</dbReference>
<dbReference type="AlphaFoldDB" id="K9YMJ3"/>
<dbReference type="PANTHER" id="PTHR12558:SF13">
    <property type="entry name" value="CELL DIVISION CYCLE PROTEIN 27 HOMOLOG"/>
    <property type="match status" value="1"/>
</dbReference>
<dbReference type="eggNOG" id="COG0457">
    <property type="taxonomic scope" value="Bacteria"/>
</dbReference>
<dbReference type="InterPro" id="IPR019734">
    <property type="entry name" value="TPR_rpt"/>
</dbReference>
<dbReference type="Pfam" id="PF13432">
    <property type="entry name" value="TPR_16"/>
    <property type="match status" value="1"/>
</dbReference>
<evidence type="ECO:0000313" key="3">
    <source>
        <dbReference type="Proteomes" id="UP000010483"/>
    </source>
</evidence>
<dbReference type="Proteomes" id="UP000010483">
    <property type="component" value="Chromosome"/>
</dbReference>
<dbReference type="Gene3D" id="1.25.40.10">
    <property type="entry name" value="Tetratricopeptide repeat domain"/>
    <property type="match status" value="2"/>
</dbReference>
<sequence>MIVRIEAIYYFSLRNLTIVLYRHLLLSFLVALGAIFNPIKAQAQAVIPYTPDVSSEVLAPYGSQLLQDAVQLIRFQEYELALSRARLAARLVPNQYETWFILGTLHLQQRENQAGVDALVRARELAPDEAEVLFALGNAYFQLGDYESAITEIRAGLAINSENHQALFDLGNSYLQLRQFPDAIASYQQSFDLDEAFWPSLNNIGLAEYEQGNKDRAIALWRDTIAIDESQAEPYLAIAVAMYSQGQQTEAIRMATQALQLDGKYGNEEYLIMNLWGDNLMEDTRTFFANPRMVRVLENYLVPLEE</sequence>
<evidence type="ECO:0000256" key="1">
    <source>
        <dbReference type="PROSITE-ProRule" id="PRU00339"/>
    </source>
</evidence>
<dbReference type="Pfam" id="PF13374">
    <property type="entry name" value="TPR_10"/>
    <property type="match status" value="1"/>
</dbReference>
<evidence type="ECO:0000313" key="2">
    <source>
        <dbReference type="EMBL" id="AFZ47323.1"/>
    </source>
</evidence>
<dbReference type="PANTHER" id="PTHR12558">
    <property type="entry name" value="CELL DIVISION CYCLE 16,23,27"/>
    <property type="match status" value="1"/>
</dbReference>
<dbReference type="SUPFAM" id="SSF48452">
    <property type="entry name" value="TPR-like"/>
    <property type="match status" value="2"/>
</dbReference>
<keyword evidence="1" id="KW-0802">TPR repeat</keyword>
<feature type="repeat" description="TPR" evidence="1">
    <location>
        <begin position="130"/>
        <end position="163"/>
    </location>
</feature>
<dbReference type="InterPro" id="IPR011990">
    <property type="entry name" value="TPR-like_helical_dom_sf"/>
</dbReference>
<protein>
    <submittedName>
        <fullName evidence="2">Tetratricopeptide TPR_1 repeat-containing protein</fullName>
    </submittedName>
</protein>
<dbReference type="PATRIC" id="fig|292563.3.peg.1419"/>
<dbReference type="PROSITE" id="PS50005">
    <property type="entry name" value="TPR"/>
    <property type="match status" value="3"/>
</dbReference>
<dbReference type="BioCyc" id="CSTA292563:G1353-1371-MONOMER"/>
<dbReference type="HOGENOM" id="CLU_066014_0_0_3"/>
<accession>K9YMJ3</accession>
<dbReference type="SMART" id="SM00028">
    <property type="entry name" value="TPR"/>
    <property type="match status" value="5"/>
</dbReference>
<feature type="repeat" description="TPR" evidence="1">
    <location>
        <begin position="96"/>
        <end position="129"/>
    </location>
</feature>
<name>K9YMJ3_CYASC</name>
<dbReference type="STRING" id="292563.Cyast_1358"/>
<keyword evidence="3" id="KW-1185">Reference proteome</keyword>
<proteinExistence type="predicted"/>
<gene>
    <name evidence="2" type="ordered locus">Cyast_1358</name>
</gene>
<feature type="repeat" description="TPR" evidence="1">
    <location>
        <begin position="164"/>
        <end position="197"/>
    </location>
</feature>
<organism evidence="2 3">
    <name type="scientific">Cyanobacterium stanieri (strain ATCC 29140 / PCC 7202)</name>
    <dbReference type="NCBI Taxonomy" id="292563"/>
    <lineage>
        <taxon>Bacteria</taxon>
        <taxon>Bacillati</taxon>
        <taxon>Cyanobacteriota</taxon>
        <taxon>Cyanophyceae</taxon>
        <taxon>Oscillatoriophycideae</taxon>
        <taxon>Chroococcales</taxon>
        <taxon>Geminocystaceae</taxon>
        <taxon>Cyanobacterium</taxon>
    </lineage>
</organism>
<dbReference type="KEGG" id="csn:Cyast_1358"/>